<feature type="region of interest" description="Disordered" evidence="1">
    <location>
        <begin position="150"/>
        <end position="204"/>
    </location>
</feature>
<feature type="region of interest" description="Disordered" evidence="1">
    <location>
        <begin position="227"/>
        <end position="259"/>
    </location>
</feature>
<evidence type="ECO:0000313" key="3">
    <source>
        <dbReference type="Proteomes" id="UP000774617"/>
    </source>
</evidence>
<feature type="region of interest" description="Disordered" evidence="1">
    <location>
        <begin position="84"/>
        <end position="111"/>
    </location>
</feature>
<reference evidence="2 3" key="1">
    <citation type="journal article" date="2021" name="Nat. Commun.">
        <title>Genetic determinants of endophytism in the Arabidopsis root mycobiome.</title>
        <authorList>
            <person name="Mesny F."/>
            <person name="Miyauchi S."/>
            <person name="Thiergart T."/>
            <person name="Pickel B."/>
            <person name="Atanasova L."/>
            <person name="Karlsson M."/>
            <person name="Huettel B."/>
            <person name="Barry K.W."/>
            <person name="Haridas S."/>
            <person name="Chen C."/>
            <person name="Bauer D."/>
            <person name="Andreopoulos W."/>
            <person name="Pangilinan J."/>
            <person name="LaButti K."/>
            <person name="Riley R."/>
            <person name="Lipzen A."/>
            <person name="Clum A."/>
            <person name="Drula E."/>
            <person name="Henrissat B."/>
            <person name="Kohler A."/>
            <person name="Grigoriev I.V."/>
            <person name="Martin F.M."/>
            <person name="Hacquard S."/>
        </authorList>
    </citation>
    <scope>NUCLEOTIDE SEQUENCE [LARGE SCALE GENOMIC DNA]</scope>
    <source>
        <strain evidence="2 3">MPI-SDFR-AT-0080</strain>
    </source>
</reference>
<dbReference type="EMBL" id="JAGTJR010000035">
    <property type="protein sequence ID" value="KAH7036453.1"/>
    <property type="molecule type" value="Genomic_DNA"/>
</dbReference>
<sequence>MRREAVVVTGRVWCVRGGRVVNEWKAGPGLARRLRLGEQALRRECLAAEEVVEQQCGTGERERSVGGWQRWSFWRALRRADPGKHRLSQNELAEMRRSASNISGPPGAQCGRAADALVTGALRPDASTTAAPLQSINQSDNQLRSLRRRDMEQTPAAAPRLASASPALSVSAVSQASRQRDLVQPHAVDDSPQPRGAGKNELPRRPAGCGAACMSLLFQLSCEPRHEGRLNPRPPKAATGDLLPARPPRRRRRRYERAQQQAYASSIACRLRSKHQLSHRLPCSPLFMLDLRQRLYTGQLRAGPATGATSGPTGIPSTLQSHEGRKHARVKSWAPRHGEAAASRASPRASVRSRRAGRETTSVGGYGHIAIKLKHHVDDPHPGPARNKPPPRFNRRAR</sequence>
<gene>
    <name evidence="2" type="ORF">B0J12DRAFT_266339</name>
</gene>
<feature type="compositionally biased region" description="Low complexity" evidence="1">
    <location>
        <begin position="340"/>
        <end position="350"/>
    </location>
</feature>
<keyword evidence="3" id="KW-1185">Reference proteome</keyword>
<feature type="compositionally biased region" description="Basic and acidic residues" evidence="1">
    <location>
        <begin position="178"/>
        <end position="189"/>
    </location>
</feature>
<comment type="caution">
    <text evidence="2">The sequence shown here is derived from an EMBL/GenBank/DDBJ whole genome shotgun (WGS) entry which is preliminary data.</text>
</comment>
<feature type="region of interest" description="Disordered" evidence="1">
    <location>
        <begin position="302"/>
        <end position="398"/>
    </location>
</feature>
<feature type="compositionally biased region" description="Low complexity" evidence="1">
    <location>
        <begin position="156"/>
        <end position="177"/>
    </location>
</feature>
<evidence type="ECO:0000313" key="2">
    <source>
        <dbReference type="EMBL" id="KAH7036453.1"/>
    </source>
</evidence>
<protein>
    <submittedName>
        <fullName evidence="2">Uncharacterized protein</fullName>
    </submittedName>
</protein>
<accession>A0ABQ8FYT1</accession>
<proteinExistence type="predicted"/>
<evidence type="ECO:0000256" key="1">
    <source>
        <dbReference type="SAM" id="MobiDB-lite"/>
    </source>
</evidence>
<feature type="compositionally biased region" description="Low complexity" evidence="1">
    <location>
        <begin position="302"/>
        <end position="318"/>
    </location>
</feature>
<name>A0ABQ8FYT1_9PEZI</name>
<dbReference type="Proteomes" id="UP000774617">
    <property type="component" value="Unassembled WGS sequence"/>
</dbReference>
<organism evidence="2 3">
    <name type="scientific">Macrophomina phaseolina</name>
    <dbReference type="NCBI Taxonomy" id="35725"/>
    <lineage>
        <taxon>Eukaryota</taxon>
        <taxon>Fungi</taxon>
        <taxon>Dikarya</taxon>
        <taxon>Ascomycota</taxon>
        <taxon>Pezizomycotina</taxon>
        <taxon>Dothideomycetes</taxon>
        <taxon>Dothideomycetes incertae sedis</taxon>
        <taxon>Botryosphaeriales</taxon>
        <taxon>Botryosphaeriaceae</taxon>
        <taxon>Macrophomina</taxon>
    </lineage>
</organism>